<keyword evidence="8 11" id="KW-0342">GTP-binding</keyword>
<feature type="compositionally biased region" description="Basic and acidic residues" evidence="13">
    <location>
        <begin position="135"/>
        <end position="146"/>
    </location>
</feature>
<evidence type="ECO:0000256" key="7">
    <source>
        <dbReference type="ARBA" id="ARBA00023034"/>
    </source>
</evidence>
<gene>
    <name evidence="14" type="primary">ARL3_3</name>
    <name evidence="14" type="ORF">FOZ63_028504</name>
</gene>
<feature type="region of interest" description="Disordered" evidence="13">
    <location>
        <begin position="371"/>
        <end position="401"/>
    </location>
</feature>
<dbReference type="GO" id="GO:0046872">
    <property type="term" value="F:metal ion binding"/>
    <property type="evidence" value="ECO:0007669"/>
    <property type="project" value="UniProtKB-KW"/>
</dbReference>
<dbReference type="Pfam" id="PF00025">
    <property type="entry name" value="Arf"/>
    <property type="match status" value="1"/>
</dbReference>
<evidence type="ECO:0000256" key="5">
    <source>
        <dbReference type="ARBA" id="ARBA00022741"/>
    </source>
</evidence>
<feature type="non-terminal residue" evidence="14">
    <location>
        <position position="401"/>
    </location>
</feature>
<dbReference type="GO" id="GO:0005525">
    <property type="term" value="F:GTP binding"/>
    <property type="evidence" value="ECO:0007669"/>
    <property type="project" value="UniProtKB-KW"/>
</dbReference>
<dbReference type="PROSITE" id="PS51417">
    <property type="entry name" value="ARF"/>
    <property type="match status" value="1"/>
</dbReference>
<feature type="region of interest" description="Disordered" evidence="13">
    <location>
        <begin position="116"/>
        <end position="162"/>
    </location>
</feature>
<dbReference type="InterPro" id="IPR044612">
    <property type="entry name" value="ARL2/3"/>
</dbReference>
<evidence type="ECO:0000256" key="6">
    <source>
        <dbReference type="ARBA" id="ARBA00022927"/>
    </source>
</evidence>
<dbReference type="AlphaFoldDB" id="A0A7J6UMD6"/>
<comment type="subcellular location">
    <subcellularLocation>
        <location evidence="1">Golgi apparatus</location>
    </subcellularLocation>
</comment>
<reference evidence="14 15" key="1">
    <citation type="submission" date="2020-04" db="EMBL/GenBank/DDBJ databases">
        <title>Perkinsus olseni comparative genomics.</title>
        <authorList>
            <person name="Bogema D.R."/>
        </authorList>
    </citation>
    <scope>NUCLEOTIDE SEQUENCE [LARGE SCALE GENOMIC DNA]</scope>
    <source>
        <strain evidence="14 15">ATCC PRA-207</strain>
    </source>
</reference>
<keyword evidence="4" id="KW-0519">Myristate</keyword>
<dbReference type="FunFam" id="3.40.50.300:FF:000281">
    <property type="entry name" value="ADP-ribosylation factor-like protein 3"/>
    <property type="match status" value="1"/>
</dbReference>
<evidence type="ECO:0000256" key="1">
    <source>
        <dbReference type="ARBA" id="ARBA00004555"/>
    </source>
</evidence>
<feature type="binding site" evidence="12">
    <location>
        <position position="214"/>
    </location>
    <ligand>
        <name>Mg(2+)</name>
        <dbReference type="ChEBI" id="CHEBI:18420"/>
    </ligand>
</feature>
<keyword evidence="9" id="KW-0449">Lipoprotein</keyword>
<keyword evidence="15" id="KW-1185">Reference proteome</keyword>
<dbReference type="Proteomes" id="UP000553632">
    <property type="component" value="Unassembled WGS sequence"/>
</dbReference>
<keyword evidence="12" id="KW-0479">Metal-binding</keyword>
<evidence type="ECO:0000256" key="9">
    <source>
        <dbReference type="ARBA" id="ARBA00023288"/>
    </source>
</evidence>
<accession>A0A7J6UMD6</accession>
<organism evidence="14 15">
    <name type="scientific">Perkinsus olseni</name>
    <name type="common">Perkinsus atlanticus</name>
    <dbReference type="NCBI Taxonomy" id="32597"/>
    <lineage>
        <taxon>Eukaryota</taxon>
        <taxon>Sar</taxon>
        <taxon>Alveolata</taxon>
        <taxon>Perkinsozoa</taxon>
        <taxon>Perkinsea</taxon>
        <taxon>Perkinsida</taxon>
        <taxon>Perkinsidae</taxon>
        <taxon>Perkinsus</taxon>
    </lineage>
</organism>
<dbReference type="Gene3D" id="3.40.50.300">
    <property type="entry name" value="P-loop containing nucleotide triphosphate hydrolases"/>
    <property type="match status" value="1"/>
</dbReference>
<evidence type="ECO:0000256" key="3">
    <source>
        <dbReference type="ARBA" id="ARBA00022448"/>
    </source>
</evidence>
<dbReference type="GO" id="GO:0015031">
    <property type="term" value="P:protein transport"/>
    <property type="evidence" value="ECO:0007669"/>
    <property type="project" value="UniProtKB-KW"/>
</dbReference>
<evidence type="ECO:0000313" key="15">
    <source>
        <dbReference type="Proteomes" id="UP000553632"/>
    </source>
</evidence>
<dbReference type="SMART" id="SM00178">
    <property type="entry name" value="SAR"/>
    <property type="match status" value="1"/>
</dbReference>
<dbReference type="NCBIfam" id="TIGR00231">
    <property type="entry name" value="small_GTP"/>
    <property type="match status" value="1"/>
</dbReference>
<keyword evidence="12" id="KW-0460">Magnesium</keyword>
<evidence type="ECO:0000256" key="12">
    <source>
        <dbReference type="PIRSR" id="PIRSR606689-2"/>
    </source>
</evidence>
<keyword evidence="7" id="KW-0333">Golgi apparatus</keyword>
<dbReference type="CDD" id="cd04155">
    <property type="entry name" value="Arl3"/>
    <property type="match status" value="1"/>
</dbReference>
<comment type="caution">
    <text evidence="14">The sequence shown here is derived from an EMBL/GenBank/DDBJ whole genome shotgun (WGS) entry which is preliminary data.</text>
</comment>
<dbReference type="GO" id="GO:0003924">
    <property type="term" value="F:GTPase activity"/>
    <property type="evidence" value="ECO:0007669"/>
    <property type="project" value="InterPro"/>
</dbReference>
<feature type="binding site" evidence="11">
    <location>
        <begin position="207"/>
        <end position="214"/>
    </location>
    <ligand>
        <name>GTP</name>
        <dbReference type="ChEBI" id="CHEBI:37565"/>
    </ligand>
</feature>
<keyword evidence="5 11" id="KW-0547">Nucleotide-binding</keyword>
<evidence type="ECO:0000256" key="10">
    <source>
        <dbReference type="ARBA" id="ARBA00040616"/>
    </source>
</evidence>
<evidence type="ECO:0000256" key="11">
    <source>
        <dbReference type="PIRSR" id="PIRSR606689-1"/>
    </source>
</evidence>
<protein>
    <recommendedName>
        <fullName evidence="10">ADP-ribosylation factor-like protein 3</fullName>
    </recommendedName>
</protein>
<dbReference type="SUPFAM" id="SSF52540">
    <property type="entry name" value="P-loop containing nucleoside triphosphate hydrolases"/>
    <property type="match status" value="1"/>
</dbReference>
<dbReference type="GO" id="GO:0005794">
    <property type="term" value="C:Golgi apparatus"/>
    <property type="evidence" value="ECO:0007669"/>
    <property type="project" value="UniProtKB-SubCell"/>
</dbReference>
<dbReference type="SMART" id="SM00177">
    <property type="entry name" value="ARF"/>
    <property type="match status" value="1"/>
</dbReference>
<evidence type="ECO:0000313" key="14">
    <source>
        <dbReference type="EMBL" id="KAF4758480.1"/>
    </source>
</evidence>
<sequence length="401" mass="44145">MPGTPRFLPCRRSSPAPFVCDEPQERIPRKGSPGYPGGRPPSTDLSRLILAPSSMGCLRGHHPPLDDWADDDSVITSDIEIEAIEARLRALKFRKAHQIAVECSLLRSEERGSARACSRGSKARPICPPASPKDSPSRRAGREKSRTFSHLGTPRPRSLSPSRVCHDLLRMPDLRPSPQDRTLNMGLLSILKKLKRDEREARILVLGLDNAGKTTILRKLSDEDITQVMPTQGFNIKSLVRDGFKLNVWDIGGQKTIRPYWSNYFEATDGLVFVIDSADRRRLEESGKELNELLQEDKLGGTALLVFANKQDLLQALPANEISEALHLDNIRDRTWTIQACSAKSGEGVQDGMEWLVGVRVVIISAMSQSTSSSPNAMPVATAAMGSGVEEEGPSKAPSYH</sequence>
<evidence type="ECO:0000256" key="13">
    <source>
        <dbReference type="SAM" id="MobiDB-lite"/>
    </source>
</evidence>
<dbReference type="InterPro" id="IPR006689">
    <property type="entry name" value="Small_GTPase_ARF/SAR"/>
</dbReference>
<keyword evidence="3" id="KW-0813">Transport</keyword>
<evidence type="ECO:0000256" key="2">
    <source>
        <dbReference type="ARBA" id="ARBA00010290"/>
    </source>
</evidence>
<dbReference type="PANTHER" id="PTHR45697">
    <property type="entry name" value="ADP-RIBOSYLATION FACTOR-LIKE PROTEIN 2-RELATED"/>
    <property type="match status" value="1"/>
</dbReference>
<dbReference type="InterPro" id="IPR005225">
    <property type="entry name" value="Small_GTP-bd"/>
</dbReference>
<dbReference type="EMBL" id="JABANO010001384">
    <property type="protein sequence ID" value="KAF4758480.1"/>
    <property type="molecule type" value="Genomic_DNA"/>
</dbReference>
<evidence type="ECO:0000256" key="8">
    <source>
        <dbReference type="ARBA" id="ARBA00023134"/>
    </source>
</evidence>
<feature type="binding site" evidence="12">
    <location>
        <position position="231"/>
    </location>
    <ligand>
        <name>Mg(2+)</name>
        <dbReference type="ChEBI" id="CHEBI:18420"/>
    </ligand>
</feature>
<name>A0A7J6UMD6_PEROL</name>
<dbReference type="InterPro" id="IPR027417">
    <property type="entry name" value="P-loop_NTPase"/>
</dbReference>
<keyword evidence="6" id="KW-0653">Protein transport</keyword>
<proteinExistence type="inferred from homology"/>
<feature type="binding site" evidence="11">
    <location>
        <begin position="309"/>
        <end position="312"/>
    </location>
    <ligand>
        <name>GTP</name>
        <dbReference type="ChEBI" id="CHEBI:37565"/>
    </ligand>
</feature>
<evidence type="ECO:0000256" key="4">
    <source>
        <dbReference type="ARBA" id="ARBA00022707"/>
    </source>
</evidence>
<feature type="binding site" evidence="11">
    <location>
        <position position="253"/>
    </location>
    <ligand>
        <name>GTP</name>
        <dbReference type="ChEBI" id="CHEBI:37565"/>
    </ligand>
</feature>
<feature type="region of interest" description="Disordered" evidence="13">
    <location>
        <begin position="1"/>
        <end position="45"/>
    </location>
</feature>
<comment type="similarity">
    <text evidence="2">Belongs to the small GTPase superfamily. Arf family.</text>
</comment>
<dbReference type="PRINTS" id="PR00328">
    <property type="entry name" value="SAR1GTPBP"/>
</dbReference>